<keyword evidence="4" id="KW-1185">Reference proteome</keyword>
<proteinExistence type="predicted"/>
<protein>
    <submittedName>
        <fullName evidence="3">Uncharacterized protein</fullName>
    </submittedName>
</protein>
<evidence type="ECO:0000313" key="4">
    <source>
        <dbReference type="Proteomes" id="UP000827092"/>
    </source>
</evidence>
<evidence type="ECO:0000313" key="3">
    <source>
        <dbReference type="EMBL" id="KAG8202138.1"/>
    </source>
</evidence>
<gene>
    <name evidence="3" type="ORF">JTE90_010499</name>
</gene>
<accession>A0AAV6W2U9</accession>
<keyword evidence="1" id="KW-0472">Membrane</keyword>
<evidence type="ECO:0000256" key="1">
    <source>
        <dbReference type="SAM" id="Phobius"/>
    </source>
</evidence>
<dbReference type="AlphaFoldDB" id="A0AAV6W2U9"/>
<comment type="caution">
    <text evidence="3">The sequence shown here is derived from an EMBL/GenBank/DDBJ whole genome shotgun (WGS) entry which is preliminary data.</text>
</comment>
<dbReference type="EMBL" id="JAFNEN010000001">
    <property type="protein sequence ID" value="KAG8202138.1"/>
    <property type="molecule type" value="Genomic_DNA"/>
</dbReference>
<sequence>MVVFASLLTSLIVCLEVLSAYQKDIFLPRDLKGCILSTSRPFIFVDGRTFTPRTYAQEHIQHQQDYIIPNYTCMLPANQFITFCNISILHDSICWNATSKWRERFICGIIRRSFRGGQLSFDISCCSIFPPSCHLSLQVFEKARRKLYSCVDIAVDEGSCRIQEHKQGCCGILFCRKKFLIQENIKCNCRTKLSCFEGLDTMTFSSSMERRSSQTFQVPKHDVKKKGILSSMKIKELKNGLKTKEKPLKRKLRSVQSSKDDSTVRLKVRFSLEKSVTEAQQANEEFRNHLKKQLAKKMRVPVPCIQSMIINAGNDVSFTLSIFNDKNNAMDDQSVFDAADFLKKEINDQRLRLTDLNGQLLMTVSGTYASMDDNTVNFSLVILIVLSITVFLLLAIAILVMYIARRMSKTPKPSLDTRNKAYRNMDFGRDSSQSVGKYSYDSGLWIGPGSEPILEVPEAPYYRPPTVDQISSTPRPMTAVRTRLKRNWNVDERALSTIPDDLNRAYAQRVH</sequence>
<organism evidence="3 4">
    <name type="scientific">Oedothorax gibbosus</name>
    <dbReference type="NCBI Taxonomy" id="931172"/>
    <lineage>
        <taxon>Eukaryota</taxon>
        <taxon>Metazoa</taxon>
        <taxon>Ecdysozoa</taxon>
        <taxon>Arthropoda</taxon>
        <taxon>Chelicerata</taxon>
        <taxon>Arachnida</taxon>
        <taxon>Araneae</taxon>
        <taxon>Araneomorphae</taxon>
        <taxon>Entelegynae</taxon>
        <taxon>Araneoidea</taxon>
        <taxon>Linyphiidae</taxon>
        <taxon>Erigoninae</taxon>
        <taxon>Oedothorax</taxon>
    </lineage>
</organism>
<feature type="signal peptide" evidence="2">
    <location>
        <begin position="1"/>
        <end position="20"/>
    </location>
</feature>
<dbReference type="Proteomes" id="UP000827092">
    <property type="component" value="Unassembled WGS sequence"/>
</dbReference>
<name>A0AAV6W2U9_9ARAC</name>
<keyword evidence="1" id="KW-1133">Transmembrane helix</keyword>
<keyword evidence="1" id="KW-0812">Transmembrane</keyword>
<keyword evidence="2" id="KW-0732">Signal</keyword>
<reference evidence="3 4" key="1">
    <citation type="journal article" date="2022" name="Nat. Ecol. Evol.">
        <title>A masculinizing supergene underlies an exaggerated male reproductive morph in a spider.</title>
        <authorList>
            <person name="Hendrickx F."/>
            <person name="De Corte Z."/>
            <person name="Sonet G."/>
            <person name="Van Belleghem S.M."/>
            <person name="Kostlbacher S."/>
            <person name="Vangestel C."/>
        </authorList>
    </citation>
    <scope>NUCLEOTIDE SEQUENCE [LARGE SCALE GENOMIC DNA]</scope>
    <source>
        <strain evidence="3">W744_W776</strain>
    </source>
</reference>
<feature type="chain" id="PRO_5043922003" evidence="2">
    <location>
        <begin position="21"/>
        <end position="511"/>
    </location>
</feature>
<evidence type="ECO:0000256" key="2">
    <source>
        <dbReference type="SAM" id="SignalP"/>
    </source>
</evidence>
<feature type="transmembrane region" description="Helical" evidence="1">
    <location>
        <begin position="380"/>
        <end position="404"/>
    </location>
</feature>